<dbReference type="InterPro" id="IPR012349">
    <property type="entry name" value="Split_barrel_FMN-bd"/>
</dbReference>
<dbReference type="EMBL" id="CP000158">
    <property type="protein sequence ID" value="ABI76912.1"/>
    <property type="molecule type" value="Genomic_DNA"/>
</dbReference>
<dbReference type="Proteomes" id="UP000001959">
    <property type="component" value="Chromosome"/>
</dbReference>
<organism evidence="5 6">
    <name type="scientific">Hyphomonas neptunium (strain ATCC 15444)</name>
    <dbReference type="NCBI Taxonomy" id="228405"/>
    <lineage>
        <taxon>Bacteria</taxon>
        <taxon>Pseudomonadati</taxon>
        <taxon>Pseudomonadota</taxon>
        <taxon>Alphaproteobacteria</taxon>
        <taxon>Hyphomonadales</taxon>
        <taxon>Hyphomonadaceae</taxon>
        <taxon>Hyphomonas</taxon>
    </lineage>
</organism>
<gene>
    <name evidence="5" type="ordered locus">HNE_1255</name>
</gene>
<evidence type="ECO:0000313" key="5">
    <source>
        <dbReference type="EMBL" id="ABI76912.1"/>
    </source>
</evidence>
<evidence type="ECO:0000313" key="6">
    <source>
        <dbReference type="Proteomes" id="UP000001959"/>
    </source>
</evidence>
<protein>
    <submittedName>
        <fullName evidence="5">Flavin reductase family protein</fullName>
    </submittedName>
</protein>
<dbReference type="eggNOG" id="COG1853">
    <property type="taxonomic scope" value="Bacteria"/>
</dbReference>
<name>Q0C2S0_HYPNA</name>
<dbReference type="KEGG" id="hne:HNE_1255"/>
<dbReference type="InterPro" id="IPR002563">
    <property type="entry name" value="Flavin_Rdtase-like_dom"/>
</dbReference>
<dbReference type="SMART" id="SM00903">
    <property type="entry name" value="Flavin_Reduct"/>
    <property type="match status" value="1"/>
</dbReference>
<evidence type="ECO:0000259" key="4">
    <source>
        <dbReference type="SMART" id="SM00903"/>
    </source>
</evidence>
<dbReference type="AlphaFoldDB" id="Q0C2S0"/>
<keyword evidence="2" id="KW-0560">Oxidoreductase</keyword>
<dbReference type="GO" id="GO:0042602">
    <property type="term" value="F:riboflavin reductase (NADPH) activity"/>
    <property type="evidence" value="ECO:0007669"/>
    <property type="project" value="TreeGrafter"/>
</dbReference>
<reference evidence="5 6" key="1">
    <citation type="journal article" date="2006" name="J. Bacteriol.">
        <title>Comparative genomic evidence for a close relationship between the dimorphic prosthecate bacteria Hyphomonas neptunium and Caulobacter crescentus.</title>
        <authorList>
            <person name="Badger J.H."/>
            <person name="Hoover T.R."/>
            <person name="Brun Y.V."/>
            <person name="Weiner R.M."/>
            <person name="Laub M.T."/>
            <person name="Alexandre G."/>
            <person name="Mrazek J."/>
            <person name="Ren Q."/>
            <person name="Paulsen I.T."/>
            <person name="Nelson K.E."/>
            <person name="Khouri H.M."/>
            <person name="Radune D."/>
            <person name="Sosa J."/>
            <person name="Dodson R.J."/>
            <person name="Sullivan S.A."/>
            <person name="Rosovitz M.J."/>
            <person name="Madupu R."/>
            <person name="Brinkac L.M."/>
            <person name="Durkin A.S."/>
            <person name="Daugherty S.C."/>
            <person name="Kothari S.P."/>
            <person name="Giglio M.G."/>
            <person name="Zhou L."/>
            <person name="Haft D.H."/>
            <person name="Selengut J.D."/>
            <person name="Davidsen T.M."/>
            <person name="Yang Q."/>
            <person name="Zafar N."/>
            <person name="Ward N.L."/>
        </authorList>
    </citation>
    <scope>NUCLEOTIDE SEQUENCE [LARGE SCALE GENOMIC DNA]</scope>
    <source>
        <strain evidence="5 6">ATCC 15444</strain>
    </source>
</reference>
<dbReference type="STRING" id="228405.HNE_1255"/>
<dbReference type="InterPro" id="IPR050268">
    <property type="entry name" value="NADH-dep_flavin_reductase"/>
</dbReference>
<dbReference type="GO" id="GO:0010181">
    <property type="term" value="F:FMN binding"/>
    <property type="evidence" value="ECO:0007669"/>
    <property type="project" value="InterPro"/>
</dbReference>
<dbReference type="PANTHER" id="PTHR30466">
    <property type="entry name" value="FLAVIN REDUCTASE"/>
    <property type="match status" value="1"/>
</dbReference>
<comment type="similarity">
    <text evidence="1">Belongs to the non-flavoprotein flavin reductase family.</text>
</comment>
<dbReference type="Pfam" id="PF01613">
    <property type="entry name" value="Flavin_Reduct"/>
    <property type="match status" value="1"/>
</dbReference>
<accession>Q0C2S0</accession>
<sequence>MQPKPRAQSPYTATIPSADGRIQNMTPPIDTALWREAMGGFLTGVTVVTTLSGGKIAGTAVNAFSALSQDPPLLLVCLDRSSRSLEAIRSSGFFAVNILSETHMEVVRRFSSKSADDRFRDVPYTSEATGAPVLTGSVAWFDCSVHAIHEGGDHEIVVGRVLRLGSDNAATPLAYHRGNIWCLPAREIVPEGRS</sequence>
<proteinExistence type="inferred from homology"/>
<dbReference type="Gene3D" id="2.30.110.10">
    <property type="entry name" value="Electron Transport, Fmn-binding Protein, Chain A"/>
    <property type="match status" value="1"/>
</dbReference>
<evidence type="ECO:0000256" key="2">
    <source>
        <dbReference type="ARBA" id="ARBA00023002"/>
    </source>
</evidence>
<evidence type="ECO:0000256" key="1">
    <source>
        <dbReference type="ARBA" id="ARBA00008898"/>
    </source>
</evidence>
<dbReference type="PANTHER" id="PTHR30466:SF11">
    <property type="entry name" value="FLAVIN-DEPENDENT MONOOXYGENASE, REDUCTASE SUBUNIT HSAB"/>
    <property type="match status" value="1"/>
</dbReference>
<evidence type="ECO:0000256" key="3">
    <source>
        <dbReference type="SAM" id="MobiDB-lite"/>
    </source>
</evidence>
<feature type="domain" description="Flavin reductase like" evidence="4">
    <location>
        <begin position="38"/>
        <end position="182"/>
    </location>
</feature>
<dbReference type="HOGENOM" id="CLU_059021_1_0_5"/>
<keyword evidence="6" id="KW-1185">Reference proteome</keyword>
<dbReference type="SUPFAM" id="SSF50475">
    <property type="entry name" value="FMN-binding split barrel"/>
    <property type="match status" value="1"/>
</dbReference>
<feature type="region of interest" description="Disordered" evidence="3">
    <location>
        <begin position="1"/>
        <end position="21"/>
    </location>
</feature>